<evidence type="ECO:0000259" key="1">
    <source>
        <dbReference type="Pfam" id="PF02129"/>
    </source>
</evidence>
<accession>G7W6L9</accession>
<dbReference type="PANTHER" id="PTHR47751:SF1">
    <property type="entry name" value="SUPERFAMILY HYDROLASE, PUTATIVE (AFU_ORTHOLOGUE AFUA_2G16580)-RELATED"/>
    <property type="match status" value="1"/>
</dbReference>
<dbReference type="PATRIC" id="fig|768706.3.peg.3167"/>
<dbReference type="Pfam" id="PF02129">
    <property type="entry name" value="Peptidase_S15"/>
    <property type="match status" value="1"/>
</dbReference>
<dbReference type="InterPro" id="IPR051411">
    <property type="entry name" value="Polyketide_trans_af380"/>
</dbReference>
<dbReference type="STRING" id="768706.Desor_3145"/>
<keyword evidence="2" id="KW-0378">Hydrolase</keyword>
<evidence type="ECO:0000313" key="2">
    <source>
        <dbReference type="EMBL" id="AET68657.1"/>
    </source>
</evidence>
<proteinExistence type="predicted"/>
<dbReference type="RefSeq" id="WP_014185465.1">
    <property type="nucleotide sequence ID" value="NC_016584.1"/>
</dbReference>
<dbReference type="Proteomes" id="UP000006346">
    <property type="component" value="Chromosome"/>
</dbReference>
<name>G7W6L9_DESOD</name>
<feature type="domain" description="Xaa-Pro dipeptidyl-peptidase-like" evidence="1">
    <location>
        <begin position="39"/>
        <end position="153"/>
    </location>
</feature>
<dbReference type="SUPFAM" id="SSF53474">
    <property type="entry name" value="alpha/beta-Hydrolases"/>
    <property type="match status" value="1"/>
</dbReference>
<evidence type="ECO:0000313" key="3">
    <source>
        <dbReference type="Proteomes" id="UP000006346"/>
    </source>
</evidence>
<sequence length="312" mass="34818">MSEYYTFELSENVNRTSVSYRNRYGITLVGDLYTSKHMDAEKKYPALVIGAPYGGVKEQGPGVYANQLAQRGFVVLTFDASYNGESGGEPRHTSSPEIFSEDFSAGVDFLGSRRFVDRNKIGALGICGSGGFALSAAAMDVRIKAIATSSMYDISAFRDLFPPEMMATQMEQLAQQRWEDFENGKPAYIPTFPESPVDAVPEGLEANAEEFFSYYGLKRGHHPNARGGFTLTSNLPFMNYQLLNHIATISPRPILFVMGENAHSRFFSENAYEAAAEPKEMYIVPDAIHIDLYDQVDMIPFDKIEEFFKSNL</sequence>
<dbReference type="KEGG" id="dor:Desor_3145"/>
<dbReference type="HOGENOM" id="CLU_048587_0_1_9"/>
<reference evidence="2 3" key="2">
    <citation type="journal article" date="2012" name="J. Bacteriol.">
        <title>Complete genome sequences of Desulfosporosinus orientis DSM765T, Desulfosporosinus youngiae DSM17734T, Desulfosporosinus meridiei DSM13257T, and Desulfosporosinus acidiphilus DSM22704T.</title>
        <authorList>
            <person name="Pester M."/>
            <person name="Brambilla E."/>
            <person name="Alazard D."/>
            <person name="Rattei T."/>
            <person name="Weinmaier T."/>
            <person name="Han J."/>
            <person name="Lucas S."/>
            <person name="Lapidus A."/>
            <person name="Cheng J.F."/>
            <person name="Goodwin L."/>
            <person name="Pitluck S."/>
            <person name="Peters L."/>
            <person name="Ovchinnikova G."/>
            <person name="Teshima H."/>
            <person name="Detter J.C."/>
            <person name="Han C.S."/>
            <person name="Tapia R."/>
            <person name="Land M.L."/>
            <person name="Hauser L."/>
            <person name="Kyrpides N.C."/>
            <person name="Ivanova N.N."/>
            <person name="Pagani I."/>
            <person name="Huntmann M."/>
            <person name="Wei C.L."/>
            <person name="Davenport K.W."/>
            <person name="Daligault H."/>
            <person name="Chain P.S."/>
            <person name="Chen A."/>
            <person name="Mavromatis K."/>
            <person name="Markowitz V."/>
            <person name="Szeto E."/>
            <person name="Mikhailova N."/>
            <person name="Pati A."/>
            <person name="Wagner M."/>
            <person name="Woyke T."/>
            <person name="Ollivier B."/>
            <person name="Klenk H.P."/>
            <person name="Spring S."/>
            <person name="Loy A."/>
        </authorList>
    </citation>
    <scope>NUCLEOTIDE SEQUENCE [LARGE SCALE GENOMIC DNA]</scope>
    <source>
        <strain evidence="3">ATCC 19365 / DSM 765 / NCIMB 8382 / VKM B-1628</strain>
    </source>
</reference>
<protein>
    <submittedName>
        <fullName evidence="2">Alpha/beta superfamily hydrolase</fullName>
    </submittedName>
</protein>
<keyword evidence="3" id="KW-1185">Reference proteome</keyword>
<organism evidence="2 3">
    <name type="scientific">Desulfosporosinus orientis (strain ATCC 19365 / DSM 765 / NCIMB 8382 / VKM B-1628 / Singapore I)</name>
    <name type="common">Desulfotomaculum orientis</name>
    <dbReference type="NCBI Taxonomy" id="768706"/>
    <lineage>
        <taxon>Bacteria</taxon>
        <taxon>Bacillati</taxon>
        <taxon>Bacillota</taxon>
        <taxon>Clostridia</taxon>
        <taxon>Eubacteriales</taxon>
        <taxon>Desulfitobacteriaceae</taxon>
        <taxon>Desulfosporosinus</taxon>
    </lineage>
</organism>
<reference evidence="3" key="1">
    <citation type="submission" date="2011-11" db="EMBL/GenBank/DDBJ databases">
        <title>Complete sequence of Desulfosporosinus orientis DSM 765.</title>
        <authorList>
            <person name="Lucas S."/>
            <person name="Han J."/>
            <person name="Lapidus A."/>
            <person name="Cheng J.-F."/>
            <person name="Goodwin L."/>
            <person name="Pitluck S."/>
            <person name="Peters L."/>
            <person name="Ovchinnikova G."/>
            <person name="Teshima H."/>
            <person name="Detter J.C."/>
            <person name="Han C."/>
            <person name="Tapia R."/>
            <person name="Land M."/>
            <person name="Hauser L."/>
            <person name="Kyrpides N."/>
            <person name="Ivanova N."/>
            <person name="Pagani I."/>
            <person name="Pester M."/>
            <person name="Spring S."/>
            <person name="Ollivier B."/>
            <person name="Rattei T."/>
            <person name="Klenk H.-P."/>
            <person name="Wagner M."/>
            <person name="Loy A."/>
            <person name="Woyke T."/>
        </authorList>
    </citation>
    <scope>NUCLEOTIDE SEQUENCE [LARGE SCALE GENOMIC DNA]</scope>
    <source>
        <strain evidence="3">ATCC 19365 / DSM 765 / NCIMB 8382 / VKM B-1628</strain>
    </source>
</reference>
<gene>
    <name evidence="2" type="ordered locus">Desor_3145</name>
</gene>
<dbReference type="Gene3D" id="1.10.10.800">
    <property type="match status" value="1"/>
</dbReference>
<dbReference type="AlphaFoldDB" id="G7W6L9"/>
<dbReference type="PANTHER" id="PTHR47751">
    <property type="entry name" value="SUPERFAMILY HYDROLASE, PUTATIVE (AFU_ORTHOLOGUE AFUA_2G16580)-RELATED"/>
    <property type="match status" value="1"/>
</dbReference>
<dbReference type="eggNOG" id="COG1073">
    <property type="taxonomic scope" value="Bacteria"/>
</dbReference>
<dbReference type="Gene3D" id="3.40.50.1820">
    <property type="entry name" value="alpha/beta hydrolase"/>
    <property type="match status" value="1"/>
</dbReference>
<dbReference type="OrthoDB" id="9805123at2"/>
<dbReference type="InterPro" id="IPR029058">
    <property type="entry name" value="AB_hydrolase_fold"/>
</dbReference>
<dbReference type="GO" id="GO:0016787">
    <property type="term" value="F:hydrolase activity"/>
    <property type="evidence" value="ECO:0007669"/>
    <property type="project" value="UniProtKB-KW"/>
</dbReference>
<dbReference type="EMBL" id="CP003108">
    <property type="protein sequence ID" value="AET68657.1"/>
    <property type="molecule type" value="Genomic_DNA"/>
</dbReference>
<dbReference type="InterPro" id="IPR000383">
    <property type="entry name" value="Xaa-Pro-like_dom"/>
</dbReference>